<gene>
    <name evidence="9" type="ORF">BWI75_08275</name>
</gene>
<keyword evidence="3" id="KW-0677">Repeat</keyword>
<keyword evidence="10" id="KW-1185">Reference proteome</keyword>
<evidence type="ECO:0000256" key="6">
    <source>
        <dbReference type="PROSITE-ProRule" id="PRU00339"/>
    </source>
</evidence>
<evidence type="ECO:0000256" key="7">
    <source>
        <dbReference type="SAM" id="MobiDB-lite"/>
    </source>
</evidence>
<feature type="region of interest" description="Disordered" evidence="7">
    <location>
        <begin position="29"/>
        <end position="56"/>
    </location>
</feature>
<dbReference type="SMART" id="SM00028">
    <property type="entry name" value="TPR"/>
    <property type="match status" value="5"/>
</dbReference>
<name>A0A6N8FTB7_9CHRO</name>
<dbReference type="AlphaFoldDB" id="A0A6N8FTB7"/>
<keyword evidence="2" id="KW-0963">Cytoplasm</keyword>
<evidence type="ECO:0000256" key="1">
    <source>
        <dbReference type="ARBA" id="ARBA00004496"/>
    </source>
</evidence>
<evidence type="ECO:0000256" key="8">
    <source>
        <dbReference type="SAM" id="SignalP"/>
    </source>
</evidence>
<dbReference type="Proteomes" id="UP000441797">
    <property type="component" value="Unassembled WGS sequence"/>
</dbReference>
<proteinExistence type="inferred from homology"/>
<feature type="repeat" description="TPR" evidence="6">
    <location>
        <begin position="346"/>
        <end position="379"/>
    </location>
</feature>
<dbReference type="PANTHER" id="PTHR46630:SF1">
    <property type="entry name" value="TETRATRICOPEPTIDE REPEAT PROTEIN 29"/>
    <property type="match status" value="1"/>
</dbReference>
<dbReference type="PANTHER" id="PTHR46630">
    <property type="entry name" value="TETRATRICOPEPTIDE REPEAT PROTEIN 29"/>
    <property type="match status" value="1"/>
</dbReference>
<organism evidence="9 10">
    <name type="scientific">Gloeocapsopsis dulcis AAB1 = 1H9</name>
    <dbReference type="NCBI Taxonomy" id="1433147"/>
    <lineage>
        <taxon>Bacteria</taxon>
        <taxon>Bacillati</taxon>
        <taxon>Cyanobacteriota</taxon>
        <taxon>Cyanophyceae</taxon>
        <taxon>Oscillatoriophycideae</taxon>
        <taxon>Chroococcales</taxon>
        <taxon>Chroococcaceae</taxon>
        <taxon>Gloeocapsopsis</taxon>
        <taxon>Gloeocapsopsis dulcis</taxon>
    </lineage>
</organism>
<evidence type="ECO:0000256" key="4">
    <source>
        <dbReference type="ARBA" id="ARBA00022803"/>
    </source>
</evidence>
<reference evidence="9 10" key="1">
    <citation type="journal article" date="2019" name="Front. Microbiol.">
        <title>Genomic Features for Desiccation Tolerance and Sugar Biosynthesis in the Extremophile Gloeocapsopsis sp. UTEX B3054.</title>
        <authorList>
            <person name="Urrejola C."/>
            <person name="Alcorta J."/>
            <person name="Salas L."/>
            <person name="Vasquez M."/>
            <person name="Polz M.F."/>
            <person name="Vicuna R."/>
            <person name="Diez B."/>
        </authorList>
    </citation>
    <scope>NUCLEOTIDE SEQUENCE [LARGE SCALE GENOMIC DNA]</scope>
    <source>
        <strain evidence="9 10">1H9</strain>
    </source>
</reference>
<evidence type="ECO:0000256" key="2">
    <source>
        <dbReference type="ARBA" id="ARBA00022490"/>
    </source>
</evidence>
<protein>
    <submittedName>
        <fullName evidence="9">Uncharacterized protein</fullName>
    </submittedName>
</protein>
<comment type="caution">
    <text evidence="9">The sequence shown here is derived from an EMBL/GenBank/DDBJ whole genome shotgun (WGS) entry which is preliminary data.</text>
</comment>
<dbReference type="SUPFAM" id="SSF48452">
    <property type="entry name" value="TPR-like"/>
    <property type="match status" value="2"/>
</dbReference>
<dbReference type="OrthoDB" id="419844at2"/>
<dbReference type="GO" id="GO:0005737">
    <property type="term" value="C:cytoplasm"/>
    <property type="evidence" value="ECO:0007669"/>
    <property type="project" value="UniProtKB-SubCell"/>
</dbReference>
<dbReference type="PROSITE" id="PS50005">
    <property type="entry name" value="TPR"/>
    <property type="match status" value="1"/>
</dbReference>
<dbReference type="Gene3D" id="1.25.40.10">
    <property type="entry name" value="Tetratricopeptide repeat domain"/>
    <property type="match status" value="2"/>
</dbReference>
<sequence length="399" mass="44877">MIRGRSKVVATTVSLWLCCSPMALAQRQESSANAPLNPLEITTPDPLLPRTNQPLSPQERQSLAAALDQLNVQAQARLAAGDSVGAFEIWNRELRLRRALGTLAEVQALGRVGAIAWSQNERTQVQIITARLQAIQQVQSQPATDLTLLRSLGYAYRQVRSPQQAVEVYNQILVLERQQQNTVAAENTLRTIAELHLSWFDYPQAAKNYQELLNLASTRGDRVGEVTYLQQLAYIYDRTRQHQQAVTVKQRLAELYLNEAQFTQVPAIRLAIASDYQALGQTQQAFENYQEAYASAWSLQQYARAGDALRRLIVLFRTQGQVAEALQTSQILLEADQRAANFYGLMNTYDQIGQIHLQNGNENAALSAFEQGLAIAQQLQHQQSYFTQRIEQIQQQLAQ</sequence>
<dbReference type="InterPro" id="IPR019734">
    <property type="entry name" value="TPR_rpt"/>
</dbReference>
<accession>A0A6N8FTB7</accession>
<keyword evidence="8" id="KW-0732">Signal</keyword>
<dbReference type="InterPro" id="IPR011990">
    <property type="entry name" value="TPR-like_helical_dom_sf"/>
</dbReference>
<comment type="subcellular location">
    <subcellularLocation>
        <location evidence="1">Cytoplasm</location>
    </subcellularLocation>
</comment>
<dbReference type="InterPro" id="IPR051476">
    <property type="entry name" value="Bac_ResReg_Asp_Phosphatase"/>
</dbReference>
<dbReference type="Pfam" id="PF13181">
    <property type="entry name" value="TPR_8"/>
    <property type="match status" value="1"/>
</dbReference>
<comment type="similarity">
    <text evidence="5">Belongs to the Rap family.</text>
</comment>
<feature type="chain" id="PRO_5027003888" evidence="8">
    <location>
        <begin position="26"/>
        <end position="399"/>
    </location>
</feature>
<feature type="signal peptide" evidence="8">
    <location>
        <begin position="1"/>
        <end position="25"/>
    </location>
</feature>
<dbReference type="EMBL" id="NAPY01000010">
    <property type="protein sequence ID" value="MUL36343.1"/>
    <property type="molecule type" value="Genomic_DNA"/>
</dbReference>
<evidence type="ECO:0000313" key="10">
    <source>
        <dbReference type="Proteomes" id="UP000441797"/>
    </source>
</evidence>
<evidence type="ECO:0000256" key="3">
    <source>
        <dbReference type="ARBA" id="ARBA00022737"/>
    </source>
</evidence>
<keyword evidence="4 6" id="KW-0802">TPR repeat</keyword>
<evidence type="ECO:0000256" key="5">
    <source>
        <dbReference type="ARBA" id="ARBA00038253"/>
    </source>
</evidence>
<evidence type="ECO:0000313" key="9">
    <source>
        <dbReference type="EMBL" id="MUL36343.1"/>
    </source>
</evidence>